<dbReference type="PANTHER" id="PTHR11548:SF9">
    <property type="entry name" value="THYMIDYLATE SYNTHASE"/>
    <property type="match status" value="1"/>
</dbReference>
<dbReference type="PANTHER" id="PTHR11548">
    <property type="entry name" value="THYMIDYLATE SYNTHASE 1"/>
    <property type="match status" value="1"/>
</dbReference>
<dbReference type="InterPro" id="IPR045097">
    <property type="entry name" value="Thymidate_synth/dCMP_Mease"/>
</dbReference>
<evidence type="ECO:0000256" key="2">
    <source>
        <dbReference type="ARBA" id="ARBA00022603"/>
    </source>
</evidence>
<dbReference type="SUPFAM" id="SSF55831">
    <property type="entry name" value="Thymidylate synthase/dCMP hydroxymethylase"/>
    <property type="match status" value="1"/>
</dbReference>
<dbReference type="InterPro" id="IPR000398">
    <property type="entry name" value="Thymidylate_synthase"/>
</dbReference>
<dbReference type="EMBL" id="CP000927">
    <property type="protein sequence ID" value="ABZ71129.1"/>
    <property type="molecule type" value="Genomic_DNA"/>
</dbReference>
<dbReference type="GO" id="GO:0006231">
    <property type="term" value="P:dTMP biosynthetic process"/>
    <property type="evidence" value="ECO:0007669"/>
    <property type="project" value="InterPro"/>
</dbReference>
<dbReference type="PRINTS" id="PR00108">
    <property type="entry name" value="THYMDSNTHASE"/>
</dbReference>
<dbReference type="HOGENOM" id="CLU_066856_0_0_5"/>
<dbReference type="Pfam" id="PF00303">
    <property type="entry name" value="Thymidylat_synt"/>
    <property type="match status" value="1"/>
</dbReference>
<dbReference type="STRING" id="366602.Caul_2001"/>
<dbReference type="eggNOG" id="COG0207">
    <property type="taxonomic scope" value="Bacteria"/>
</dbReference>
<dbReference type="InterPro" id="IPR036926">
    <property type="entry name" value="Thymidate_synth/dCMP_Mease_sf"/>
</dbReference>
<name>B0T6R4_CAUSK</name>
<dbReference type="GO" id="GO:0005829">
    <property type="term" value="C:cytosol"/>
    <property type="evidence" value="ECO:0007669"/>
    <property type="project" value="TreeGrafter"/>
</dbReference>
<evidence type="ECO:0000259" key="4">
    <source>
        <dbReference type="Pfam" id="PF00303"/>
    </source>
</evidence>
<dbReference type="InterPro" id="IPR023451">
    <property type="entry name" value="Thymidate_synth/dCMP_Mease_dom"/>
</dbReference>
<keyword evidence="2" id="KW-0489">Methyltransferase</keyword>
<accession>B0T6R4</accession>
<protein>
    <recommendedName>
        <fullName evidence="1">thymidylate synthase</fullName>
        <ecNumber evidence="1">2.1.1.45</ecNumber>
    </recommendedName>
</protein>
<keyword evidence="3" id="KW-0808">Transferase</keyword>
<dbReference type="OrthoDB" id="7182974at2"/>
<dbReference type="GO" id="GO:0032259">
    <property type="term" value="P:methylation"/>
    <property type="evidence" value="ECO:0007669"/>
    <property type="project" value="UniProtKB-KW"/>
</dbReference>
<dbReference type="CDD" id="cd00351">
    <property type="entry name" value="TS_Pyrimidine_HMase"/>
    <property type="match status" value="1"/>
</dbReference>
<feature type="domain" description="Thymidylate synthase/dCMP hydroxymethylase" evidence="4">
    <location>
        <begin position="58"/>
        <end position="226"/>
    </location>
</feature>
<evidence type="ECO:0000313" key="5">
    <source>
        <dbReference type="EMBL" id="ABZ71129.1"/>
    </source>
</evidence>
<gene>
    <name evidence="5" type="ordered locus">Caul_2001</name>
</gene>
<evidence type="ECO:0000256" key="3">
    <source>
        <dbReference type="ARBA" id="ARBA00022679"/>
    </source>
</evidence>
<reference evidence="5" key="1">
    <citation type="submission" date="2008-01" db="EMBL/GenBank/DDBJ databases">
        <title>Complete sequence of chromosome of Caulobacter sp. K31.</title>
        <authorList>
            <consortium name="US DOE Joint Genome Institute"/>
            <person name="Copeland A."/>
            <person name="Lucas S."/>
            <person name="Lapidus A."/>
            <person name="Barry K."/>
            <person name="Glavina del Rio T."/>
            <person name="Dalin E."/>
            <person name="Tice H."/>
            <person name="Pitluck S."/>
            <person name="Bruce D."/>
            <person name="Goodwin L."/>
            <person name="Thompson L.S."/>
            <person name="Brettin T."/>
            <person name="Detter J.C."/>
            <person name="Han C."/>
            <person name="Schmutz J."/>
            <person name="Larimer F."/>
            <person name="Land M."/>
            <person name="Hauser L."/>
            <person name="Kyrpides N."/>
            <person name="Kim E."/>
            <person name="Stephens C."/>
            <person name="Richardson P."/>
        </authorList>
    </citation>
    <scope>NUCLEOTIDE SEQUENCE [LARGE SCALE GENOMIC DNA]</scope>
    <source>
        <strain evidence="5">K31</strain>
    </source>
</reference>
<organism evidence="5">
    <name type="scientific">Caulobacter sp. (strain K31)</name>
    <dbReference type="NCBI Taxonomy" id="366602"/>
    <lineage>
        <taxon>Bacteria</taxon>
        <taxon>Pseudomonadati</taxon>
        <taxon>Pseudomonadota</taxon>
        <taxon>Alphaproteobacteria</taxon>
        <taxon>Caulobacterales</taxon>
        <taxon>Caulobacteraceae</taxon>
        <taxon>Caulobacter</taxon>
    </lineage>
</organism>
<dbReference type="KEGG" id="cak:Caul_2001"/>
<dbReference type="EC" id="2.1.1.45" evidence="1"/>
<dbReference type="Gene3D" id="3.30.572.10">
    <property type="entry name" value="Thymidylate synthase/dCMP hydroxymethylase domain"/>
    <property type="match status" value="1"/>
</dbReference>
<dbReference type="GO" id="GO:0004799">
    <property type="term" value="F:thymidylate synthase activity"/>
    <property type="evidence" value="ECO:0007669"/>
    <property type="project" value="UniProtKB-EC"/>
</dbReference>
<evidence type="ECO:0000256" key="1">
    <source>
        <dbReference type="ARBA" id="ARBA00011947"/>
    </source>
</evidence>
<sequence>MYLKANTLDDLLDDAFKLLLKSKMRVSATKGTTVEEHGVVLELTRPRARLSRAHMKGHVFSCIGEFIWYISCSNRLEPVEYYISRYKKFAEKDGTVWGAYGPRIFGGDRSQYEVVKEMLSERPSTRKAVIQLFDREDVLQDYNDIPCTCTMQFLVRDGMLNLVVHMRSNDVYMGLPHDIFAFTMIQEILAHDLGFKLGTYKHMVGSFHLYDHDREKVEQYLKEGFQPTREMPAMPSGNQWGHITALLKIEDAIRRGGPTAVSQTLSKGNELDPYWADIARLFAIYALTKGFDGPREQLREVVELRKAMSNDFYATYIRKRAKRLTQEITKLDLGEQSDLPPRKWTGLSRSAFHLGGTDIAQSRVQAT</sequence>
<dbReference type="AlphaFoldDB" id="B0T6R4"/>
<proteinExistence type="predicted"/>